<name>A0ABZ1AVW7_9ACTN</name>
<feature type="chain" id="PRO_5047196002" description="Calcineurin-like phosphoesterase domain-containing protein" evidence="2">
    <location>
        <begin position="28"/>
        <end position="316"/>
    </location>
</feature>
<feature type="region of interest" description="Disordered" evidence="1">
    <location>
        <begin position="246"/>
        <end position="296"/>
    </location>
</feature>
<evidence type="ECO:0000256" key="2">
    <source>
        <dbReference type="SAM" id="SignalP"/>
    </source>
</evidence>
<keyword evidence="4" id="KW-1185">Reference proteome</keyword>
<proteinExistence type="predicted"/>
<evidence type="ECO:0000256" key="1">
    <source>
        <dbReference type="SAM" id="MobiDB-lite"/>
    </source>
</evidence>
<dbReference type="Gene3D" id="3.60.21.10">
    <property type="match status" value="1"/>
</dbReference>
<dbReference type="PANTHER" id="PTHR11575">
    <property type="entry name" value="5'-NUCLEOTIDASE-RELATED"/>
    <property type="match status" value="1"/>
</dbReference>
<dbReference type="InterPro" id="IPR006179">
    <property type="entry name" value="5_nucleotidase/apyrase"/>
</dbReference>
<gene>
    <name evidence="3" type="ORF">U6N30_22240</name>
</gene>
<reference evidence="3 4" key="1">
    <citation type="submission" date="2023-12" db="EMBL/GenBank/DDBJ databases">
        <title>Blastococcus brunescens sp. nov., an actonobacterium isolated from sandstone collected in sahara desert.</title>
        <authorList>
            <person name="Gtari M."/>
            <person name="Ghodhbane F."/>
        </authorList>
    </citation>
    <scope>NUCLEOTIDE SEQUENCE [LARGE SCALE GENOMIC DNA]</scope>
    <source>
        <strain evidence="3 4">BMG 8361</strain>
    </source>
</reference>
<sequence length="316" mass="33697">MRRTRVTMAGALAVSVLVVGLPVAASAAPKAATPAADIPVQLLAMNDFHGRISETTGGDSELVVGPGPDGMYGDPDPENDEIEADDETVVVGGAANIASAVHRARSAFVGEGGEEQASFFVGAGDLVSASPYNSSVFKDEPTIEVLNAMGLDVSSVGNHEYDRGTEELRRISAATDGSYSDDVSACPETLGGEPFVEGEDGCFGEGRHAFEGAEFPIWPRTSSWPARRTPLRSRCSRRTRSSTWATARSWRSSASSPTRRRPSSLPAASRTSPSSTRRRRSTAGSRSCRSRASRRSVCCCTRARRTRGGLERERRL</sequence>
<dbReference type="RefSeq" id="WP_324273997.1">
    <property type="nucleotide sequence ID" value="NZ_CP141261.1"/>
</dbReference>
<dbReference type="InterPro" id="IPR029052">
    <property type="entry name" value="Metallo-depent_PP-like"/>
</dbReference>
<keyword evidence="2" id="KW-0732">Signal</keyword>
<feature type="signal peptide" evidence="2">
    <location>
        <begin position="1"/>
        <end position="27"/>
    </location>
</feature>
<accession>A0ABZ1AVW7</accession>
<evidence type="ECO:0000313" key="3">
    <source>
        <dbReference type="EMBL" id="WRL62645.1"/>
    </source>
</evidence>
<feature type="compositionally biased region" description="Low complexity" evidence="1">
    <location>
        <begin position="246"/>
        <end position="275"/>
    </location>
</feature>
<organism evidence="3 4">
    <name type="scientific">Blastococcus brunescens</name>
    <dbReference type="NCBI Taxonomy" id="1564165"/>
    <lineage>
        <taxon>Bacteria</taxon>
        <taxon>Bacillati</taxon>
        <taxon>Actinomycetota</taxon>
        <taxon>Actinomycetes</taxon>
        <taxon>Geodermatophilales</taxon>
        <taxon>Geodermatophilaceae</taxon>
        <taxon>Blastococcus</taxon>
    </lineage>
</organism>
<dbReference type="Proteomes" id="UP001324287">
    <property type="component" value="Chromosome"/>
</dbReference>
<evidence type="ECO:0000313" key="4">
    <source>
        <dbReference type="Proteomes" id="UP001324287"/>
    </source>
</evidence>
<dbReference type="EMBL" id="CP141261">
    <property type="protein sequence ID" value="WRL62645.1"/>
    <property type="molecule type" value="Genomic_DNA"/>
</dbReference>
<evidence type="ECO:0008006" key="5">
    <source>
        <dbReference type="Google" id="ProtNLM"/>
    </source>
</evidence>
<dbReference type="PANTHER" id="PTHR11575:SF24">
    <property type="entry name" value="5'-NUCLEOTIDASE"/>
    <property type="match status" value="1"/>
</dbReference>
<dbReference type="SUPFAM" id="SSF56300">
    <property type="entry name" value="Metallo-dependent phosphatases"/>
    <property type="match status" value="1"/>
</dbReference>
<protein>
    <recommendedName>
        <fullName evidence="5">Calcineurin-like phosphoesterase domain-containing protein</fullName>
    </recommendedName>
</protein>